<keyword evidence="4" id="KW-0406">Ion transport</keyword>
<evidence type="ECO:0000256" key="3">
    <source>
        <dbReference type="ARBA" id="ARBA00022448"/>
    </source>
</evidence>
<dbReference type="SUPFAM" id="SSF53807">
    <property type="entry name" value="Helical backbone' metal receptor"/>
    <property type="match status" value="1"/>
</dbReference>
<evidence type="ECO:0000313" key="9">
    <source>
        <dbReference type="Proteomes" id="UP000243106"/>
    </source>
</evidence>
<evidence type="ECO:0000256" key="1">
    <source>
        <dbReference type="ARBA" id="ARBA00004196"/>
    </source>
</evidence>
<protein>
    <submittedName>
        <fullName evidence="8">Iron complex transport system substrate-binding protein</fullName>
    </submittedName>
</protein>
<evidence type="ECO:0000313" key="8">
    <source>
        <dbReference type="EMBL" id="SFQ64279.1"/>
    </source>
</evidence>
<comment type="similarity">
    <text evidence="2">Belongs to the bacterial solute-binding protein 8 family.</text>
</comment>
<dbReference type="AlphaFoldDB" id="A0A1I6A6E1"/>
<evidence type="ECO:0000256" key="6">
    <source>
        <dbReference type="SAM" id="SignalP"/>
    </source>
</evidence>
<reference evidence="9" key="1">
    <citation type="submission" date="2016-10" db="EMBL/GenBank/DDBJ databases">
        <authorList>
            <person name="Varghese N."/>
            <person name="Submissions S."/>
        </authorList>
    </citation>
    <scope>NUCLEOTIDE SEQUENCE [LARGE SCALE GENOMIC DNA]</scope>
    <source>
        <strain evidence="9">JCM 10271</strain>
    </source>
</reference>
<comment type="subcellular location">
    <subcellularLocation>
        <location evidence="1">Cell envelope</location>
    </subcellularLocation>
</comment>
<evidence type="ECO:0000256" key="2">
    <source>
        <dbReference type="ARBA" id="ARBA00008814"/>
    </source>
</evidence>
<sequence>MKNAIVFAFFAAAMGSSAVAQDCAEGQRLFVHDHGQTCIPETPERIVSLRGEQFTAPLWELGANLVGSSGRVDGSKNDGLPYPRGAYDIFGLTFSDSDLTWVGDPNNPDLEAIAGADPDLILIPDWQTDIYDQLSIIAPTVVIGIWSNPLLQRFEKIADAGGVLEEYEDRLSQFNTQLADGRRVVEDMIGDSSEVSVAVAEAFDGKLWVYKDYAALSHVIDELGFVTPPVIAQLKDGNAELSPEILPQIDSDFMVGTYNIAFDQPPSTRLAEWDDLVPGWDEILHAPRHNQHLLLDRETMRGVSFRALENTLAIVLANIATRDFVPLNN</sequence>
<dbReference type="PROSITE" id="PS50983">
    <property type="entry name" value="FE_B12_PBP"/>
    <property type="match status" value="1"/>
</dbReference>
<feature type="signal peptide" evidence="6">
    <location>
        <begin position="1"/>
        <end position="20"/>
    </location>
</feature>
<dbReference type="RefSeq" id="WP_093014976.1">
    <property type="nucleotide sequence ID" value="NZ_FOXV01000015.1"/>
</dbReference>
<gene>
    <name evidence="8" type="ORF">SAMN05421853_11550</name>
</gene>
<dbReference type="Gene3D" id="3.40.50.1980">
    <property type="entry name" value="Nitrogenase molybdenum iron protein domain"/>
    <property type="match status" value="2"/>
</dbReference>
<keyword evidence="3" id="KW-0813">Transport</keyword>
<evidence type="ECO:0000256" key="4">
    <source>
        <dbReference type="ARBA" id="ARBA00022496"/>
    </source>
</evidence>
<feature type="domain" description="Fe/B12 periplasmic-binding" evidence="7">
    <location>
        <begin position="46"/>
        <end position="323"/>
    </location>
</feature>
<evidence type="ECO:0000259" key="7">
    <source>
        <dbReference type="PROSITE" id="PS50983"/>
    </source>
</evidence>
<feature type="chain" id="PRO_5017415946" evidence="6">
    <location>
        <begin position="21"/>
        <end position="329"/>
    </location>
</feature>
<dbReference type="GO" id="GO:0030288">
    <property type="term" value="C:outer membrane-bounded periplasmic space"/>
    <property type="evidence" value="ECO:0007669"/>
    <property type="project" value="TreeGrafter"/>
</dbReference>
<dbReference type="InterPro" id="IPR051313">
    <property type="entry name" value="Bact_iron-sidero_bind"/>
</dbReference>
<name>A0A1I6A6E1_9RHOB</name>
<accession>A0A1I6A6E1</accession>
<dbReference type="PANTHER" id="PTHR30532:SF24">
    <property type="entry name" value="FERRIC ENTEROBACTIN-BINDING PERIPLASMIC PROTEIN FEPB"/>
    <property type="match status" value="1"/>
</dbReference>
<organism evidence="8 9">
    <name type="scientific">Roseivivax halotolerans</name>
    <dbReference type="NCBI Taxonomy" id="93684"/>
    <lineage>
        <taxon>Bacteria</taxon>
        <taxon>Pseudomonadati</taxon>
        <taxon>Pseudomonadota</taxon>
        <taxon>Alphaproteobacteria</taxon>
        <taxon>Rhodobacterales</taxon>
        <taxon>Roseobacteraceae</taxon>
        <taxon>Roseivivax</taxon>
    </lineage>
</organism>
<keyword evidence="9" id="KW-1185">Reference proteome</keyword>
<dbReference type="STRING" id="93684.SAMN05421853_11550"/>
<dbReference type="InterPro" id="IPR002491">
    <property type="entry name" value="ABC_transptr_periplasmic_BD"/>
</dbReference>
<keyword evidence="5 6" id="KW-0732">Signal</keyword>
<keyword evidence="4" id="KW-0408">Iron</keyword>
<evidence type="ECO:0000256" key="5">
    <source>
        <dbReference type="ARBA" id="ARBA00022729"/>
    </source>
</evidence>
<dbReference type="GO" id="GO:1901678">
    <property type="term" value="P:iron coordination entity transport"/>
    <property type="evidence" value="ECO:0007669"/>
    <property type="project" value="UniProtKB-ARBA"/>
</dbReference>
<keyword evidence="4" id="KW-0410">Iron transport</keyword>
<dbReference type="Pfam" id="PF01497">
    <property type="entry name" value="Peripla_BP_2"/>
    <property type="match status" value="1"/>
</dbReference>
<dbReference type="PANTHER" id="PTHR30532">
    <property type="entry name" value="IRON III DICITRATE-BINDING PERIPLASMIC PROTEIN"/>
    <property type="match status" value="1"/>
</dbReference>
<dbReference type="EMBL" id="FOXV01000015">
    <property type="protein sequence ID" value="SFQ64279.1"/>
    <property type="molecule type" value="Genomic_DNA"/>
</dbReference>
<proteinExistence type="inferred from homology"/>
<dbReference type="Proteomes" id="UP000243106">
    <property type="component" value="Unassembled WGS sequence"/>
</dbReference>